<sequence>MNPTAIILTIDRVSADHSWKATREMVLSILNKYNLYSNSETRQADWAKGQAVKKHDRNLGRSTKKTRGLFSGLSSAHIRTPDGQGGISNIVTHEYTVTGASGMLFSDPGDSGALVFDDTANCIGLIFVGNKYTRASYITLLPDLFNGIKIITGAVNVRIAE</sequence>
<evidence type="ECO:0000313" key="1">
    <source>
        <dbReference type="EMBL" id="EFR03826.1"/>
    </source>
</evidence>
<dbReference type="GeneID" id="10026077"/>
<dbReference type="STRING" id="535722.E4V1B1"/>
<dbReference type="AlphaFoldDB" id="E4V1B1"/>
<reference evidence="2" key="1">
    <citation type="journal article" date="2012" name="MBio">
        <title>Comparative genome analysis of Trichophyton rubrum and related dermatophytes reveals candidate genes involved in infection.</title>
        <authorList>
            <person name="Martinez D.A."/>
            <person name="Oliver B.G."/>
            <person name="Graeser Y."/>
            <person name="Goldberg J.M."/>
            <person name="Li W."/>
            <person name="Martinez-Rossi N.M."/>
            <person name="Monod M."/>
            <person name="Shelest E."/>
            <person name="Barton R.C."/>
            <person name="Birch E."/>
            <person name="Brakhage A.A."/>
            <person name="Chen Z."/>
            <person name="Gurr S.J."/>
            <person name="Heiman D."/>
            <person name="Heitman J."/>
            <person name="Kosti I."/>
            <person name="Rossi A."/>
            <person name="Saif S."/>
            <person name="Samalova M."/>
            <person name="Saunders C.W."/>
            <person name="Shea T."/>
            <person name="Summerbell R.C."/>
            <person name="Xu J."/>
            <person name="Young S."/>
            <person name="Zeng Q."/>
            <person name="Birren B.W."/>
            <person name="Cuomo C.A."/>
            <person name="White T.C."/>
        </authorList>
    </citation>
    <scope>NUCLEOTIDE SEQUENCE [LARGE SCALE GENOMIC DNA]</scope>
    <source>
        <strain evidence="2">ATCC MYA-4604 / CBS 118893</strain>
    </source>
</reference>
<name>E4V1B1_ARTGP</name>
<evidence type="ECO:0008006" key="3">
    <source>
        <dbReference type="Google" id="ProtNLM"/>
    </source>
</evidence>
<keyword evidence="2" id="KW-1185">Reference proteome</keyword>
<accession>E4V1B1</accession>
<dbReference type="VEuPathDB" id="FungiDB:MGYG_06825"/>
<dbReference type="EMBL" id="DS989827">
    <property type="protein sequence ID" value="EFR03826.1"/>
    <property type="molecule type" value="Genomic_DNA"/>
</dbReference>
<dbReference type="OrthoDB" id="5424209at2759"/>
<dbReference type="Proteomes" id="UP000002669">
    <property type="component" value="Unassembled WGS sequence"/>
</dbReference>
<dbReference type="HOGENOM" id="CLU_1548726_0_0_1"/>
<dbReference type="eggNOG" id="ENOG502QR0D">
    <property type="taxonomic scope" value="Eukaryota"/>
</dbReference>
<gene>
    <name evidence="1" type="ORF">MGYG_06825</name>
</gene>
<evidence type="ECO:0000313" key="2">
    <source>
        <dbReference type="Proteomes" id="UP000002669"/>
    </source>
</evidence>
<proteinExistence type="predicted"/>
<protein>
    <recommendedName>
        <fullName evidence="3">Peptidase S7 domain-containing protein</fullName>
    </recommendedName>
</protein>
<dbReference type="InParanoid" id="E4V1B1"/>
<dbReference type="RefSeq" id="XP_003170834.1">
    <property type="nucleotide sequence ID" value="XM_003170786.1"/>
</dbReference>
<organism evidence="2">
    <name type="scientific">Arthroderma gypseum (strain ATCC MYA-4604 / CBS 118893)</name>
    <name type="common">Microsporum gypseum</name>
    <dbReference type="NCBI Taxonomy" id="535722"/>
    <lineage>
        <taxon>Eukaryota</taxon>
        <taxon>Fungi</taxon>
        <taxon>Dikarya</taxon>
        <taxon>Ascomycota</taxon>
        <taxon>Pezizomycotina</taxon>
        <taxon>Eurotiomycetes</taxon>
        <taxon>Eurotiomycetidae</taxon>
        <taxon>Onygenales</taxon>
        <taxon>Arthrodermataceae</taxon>
        <taxon>Nannizzia</taxon>
    </lineage>
</organism>